<feature type="domain" description="MACPF" evidence="2">
    <location>
        <begin position="312"/>
        <end position="375"/>
    </location>
</feature>
<evidence type="ECO:0000259" key="2">
    <source>
        <dbReference type="Pfam" id="PF01823"/>
    </source>
</evidence>
<evidence type="ECO:0000256" key="1">
    <source>
        <dbReference type="SAM" id="MobiDB-lite"/>
    </source>
</evidence>
<dbReference type="Pfam" id="PF01823">
    <property type="entry name" value="MACPF"/>
    <property type="match status" value="1"/>
</dbReference>
<evidence type="ECO:0000313" key="3">
    <source>
        <dbReference type="EMBL" id="KAK3585059.1"/>
    </source>
</evidence>
<proteinExistence type="predicted"/>
<reference evidence="3" key="3">
    <citation type="submission" date="2023-05" db="EMBL/GenBank/DDBJ databases">
        <authorList>
            <person name="Smith C.H."/>
        </authorList>
    </citation>
    <scope>NUCLEOTIDE SEQUENCE</scope>
    <source>
        <strain evidence="3">CHS0354</strain>
        <tissue evidence="3">Mantle</tissue>
    </source>
</reference>
<sequence>MTLQYQVTPINVGVTDQLRTGNGSLLFSAPRHYEDYVISQAVNEPNWLAKVRVLQSLHTKGVLNSMPETISKAIISMRTLFKCVMQVIVLTLVCLSLTEAQLVSGVASSDGTVSAGSGPGSSGSGSVGSMIGPGGLPFMAPNPSAIRHVGIGYNLLKGNPDGEHWSTGGEDPGTLLTKKILYVDPMDPARQLVVEHHDNCQTSHGFHLFYDTKSYQDKLFNTVQTSVQGDWTQHCNRQADHFSRCPSGVGDRQEKREKKKRRRKLNMENLQQQGQHGKGSVFAENYHHKKCYQALKTQTSQHHYIFQDASTICNMGHSRYATNLAAADHFPITREFAASVCSLPTDLDETKYMAFIDEWGTHIIIDASIGKKATNRFIGRRLDLFNFVVQNVSMLRGKWGEGKWREEA</sequence>
<name>A0AAE0VP37_9BIVA</name>
<dbReference type="AlphaFoldDB" id="A0AAE0VP37"/>
<protein>
    <recommendedName>
        <fullName evidence="2">MACPF domain-containing protein</fullName>
    </recommendedName>
</protein>
<dbReference type="InterPro" id="IPR020864">
    <property type="entry name" value="MACPF"/>
</dbReference>
<accession>A0AAE0VP37</accession>
<comment type="caution">
    <text evidence="3">The sequence shown here is derived from an EMBL/GenBank/DDBJ whole genome shotgun (WGS) entry which is preliminary data.</text>
</comment>
<reference evidence="3" key="2">
    <citation type="journal article" date="2021" name="Genome Biol. Evol.">
        <title>Developing a high-quality reference genome for a parasitic bivalve with doubly uniparental inheritance (Bivalvia: Unionida).</title>
        <authorList>
            <person name="Smith C.H."/>
        </authorList>
    </citation>
    <scope>NUCLEOTIDE SEQUENCE</scope>
    <source>
        <strain evidence="3">CHS0354</strain>
        <tissue evidence="3">Mantle</tissue>
    </source>
</reference>
<organism evidence="3 4">
    <name type="scientific">Potamilus streckersoni</name>
    <dbReference type="NCBI Taxonomy" id="2493646"/>
    <lineage>
        <taxon>Eukaryota</taxon>
        <taxon>Metazoa</taxon>
        <taxon>Spiralia</taxon>
        <taxon>Lophotrochozoa</taxon>
        <taxon>Mollusca</taxon>
        <taxon>Bivalvia</taxon>
        <taxon>Autobranchia</taxon>
        <taxon>Heteroconchia</taxon>
        <taxon>Palaeoheterodonta</taxon>
        <taxon>Unionida</taxon>
        <taxon>Unionoidea</taxon>
        <taxon>Unionidae</taxon>
        <taxon>Ambleminae</taxon>
        <taxon>Lampsilini</taxon>
        <taxon>Potamilus</taxon>
    </lineage>
</organism>
<dbReference type="Proteomes" id="UP001195483">
    <property type="component" value="Unassembled WGS sequence"/>
</dbReference>
<evidence type="ECO:0000313" key="4">
    <source>
        <dbReference type="Proteomes" id="UP001195483"/>
    </source>
</evidence>
<feature type="region of interest" description="Disordered" evidence="1">
    <location>
        <begin position="242"/>
        <end position="278"/>
    </location>
</feature>
<keyword evidence="4" id="KW-1185">Reference proteome</keyword>
<reference evidence="3" key="1">
    <citation type="journal article" date="2021" name="Genome Biol. Evol.">
        <title>A High-Quality Reference Genome for a Parasitic Bivalve with Doubly Uniparental Inheritance (Bivalvia: Unionida).</title>
        <authorList>
            <person name="Smith C.H."/>
        </authorList>
    </citation>
    <scope>NUCLEOTIDE SEQUENCE</scope>
    <source>
        <strain evidence="3">CHS0354</strain>
    </source>
</reference>
<gene>
    <name evidence="3" type="ORF">CHS0354_004242</name>
</gene>
<dbReference type="EMBL" id="JAEAOA010000324">
    <property type="protein sequence ID" value="KAK3585059.1"/>
    <property type="molecule type" value="Genomic_DNA"/>
</dbReference>
<dbReference type="PANTHER" id="PTHR19324:SF33">
    <property type="entry name" value="MUCIN-5AC"/>
    <property type="match status" value="1"/>
</dbReference>
<dbReference type="PANTHER" id="PTHR19324">
    <property type="entry name" value="PERFORIN-LIKE PROTEIN 1"/>
    <property type="match status" value="1"/>
</dbReference>